<keyword evidence="2" id="KW-0328">Glycosyltransferase</keyword>
<feature type="transmembrane region" description="Helical" evidence="8">
    <location>
        <begin position="240"/>
        <end position="265"/>
    </location>
</feature>
<keyword evidence="3 10" id="KW-0808">Transferase</keyword>
<comment type="caution">
    <text evidence="10">The sequence shown here is derived from an EMBL/GenBank/DDBJ whole genome shotgun (WGS) entry which is preliminary data.</text>
</comment>
<evidence type="ECO:0000256" key="8">
    <source>
        <dbReference type="SAM" id="Phobius"/>
    </source>
</evidence>
<dbReference type="GO" id="GO:0009103">
    <property type="term" value="P:lipopolysaccharide biosynthetic process"/>
    <property type="evidence" value="ECO:0007669"/>
    <property type="project" value="UniProtKB-KW"/>
</dbReference>
<dbReference type="InterPro" id="IPR029044">
    <property type="entry name" value="Nucleotide-diphossugar_trans"/>
</dbReference>
<dbReference type="EMBL" id="JACIBY010000007">
    <property type="protein sequence ID" value="MBB3839622.1"/>
    <property type="molecule type" value="Genomic_DNA"/>
</dbReference>
<evidence type="ECO:0000256" key="4">
    <source>
        <dbReference type="ARBA" id="ARBA00022692"/>
    </source>
</evidence>
<name>A0A7W5ZQ29_9BACT</name>
<dbReference type="PANTHER" id="PTHR48090">
    <property type="entry name" value="UNDECAPRENYL-PHOSPHATE 4-DEOXY-4-FORMAMIDO-L-ARABINOSE TRANSFERASE-RELATED"/>
    <property type="match status" value="1"/>
</dbReference>
<evidence type="ECO:0000259" key="9">
    <source>
        <dbReference type="Pfam" id="PF00535"/>
    </source>
</evidence>
<evidence type="ECO:0000256" key="5">
    <source>
        <dbReference type="ARBA" id="ARBA00022985"/>
    </source>
</evidence>
<evidence type="ECO:0000313" key="11">
    <source>
        <dbReference type="Proteomes" id="UP000541352"/>
    </source>
</evidence>
<evidence type="ECO:0000256" key="6">
    <source>
        <dbReference type="ARBA" id="ARBA00022989"/>
    </source>
</evidence>
<dbReference type="GO" id="GO:0016757">
    <property type="term" value="F:glycosyltransferase activity"/>
    <property type="evidence" value="ECO:0007669"/>
    <property type="project" value="UniProtKB-KW"/>
</dbReference>
<proteinExistence type="predicted"/>
<accession>A0A7W5ZQ29</accession>
<dbReference type="InterPro" id="IPR001173">
    <property type="entry name" value="Glyco_trans_2-like"/>
</dbReference>
<feature type="domain" description="Glycosyltransferase 2-like" evidence="9">
    <location>
        <begin position="14"/>
        <end position="171"/>
    </location>
</feature>
<keyword evidence="6 8" id="KW-1133">Transmembrane helix</keyword>
<reference evidence="10 11" key="1">
    <citation type="submission" date="2020-08" db="EMBL/GenBank/DDBJ databases">
        <title>Genomic Encyclopedia of Type Strains, Phase IV (KMG-IV): sequencing the most valuable type-strain genomes for metagenomic binning, comparative biology and taxonomic classification.</title>
        <authorList>
            <person name="Goeker M."/>
        </authorList>
    </citation>
    <scope>NUCLEOTIDE SEQUENCE [LARGE SCALE GENOMIC DNA]</scope>
    <source>
        <strain evidence="10 11">DSM 17976</strain>
    </source>
</reference>
<keyword evidence="7 8" id="KW-0472">Membrane</keyword>
<keyword evidence="5" id="KW-0448">Lipopolysaccharide biosynthesis</keyword>
<dbReference type="Proteomes" id="UP000541352">
    <property type="component" value="Unassembled WGS sequence"/>
</dbReference>
<feature type="transmembrane region" description="Helical" evidence="8">
    <location>
        <begin position="277"/>
        <end position="299"/>
    </location>
</feature>
<keyword evidence="11" id="KW-1185">Reference proteome</keyword>
<evidence type="ECO:0000256" key="7">
    <source>
        <dbReference type="ARBA" id="ARBA00023136"/>
    </source>
</evidence>
<evidence type="ECO:0000256" key="2">
    <source>
        <dbReference type="ARBA" id="ARBA00022676"/>
    </source>
</evidence>
<gene>
    <name evidence="10" type="ORF">FHS57_003631</name>
</gene>
<sequence length="324" mass="36366">MMTHSLSHPAPLVSVVVCVFNEAENIRPLMIEIDEALRGWSYEIIYVNDGSTDNTLWELKNIAHKSLKVIDFQRNYGQSQALAAGIEAASGEYIATLDGDLQNDPADIPALLTVAQQGDYDMIATVRLKRKDSFATRKLPSIIANWLIRHLLGVHCKDYGSTLRVFRASLAKRLPLYGELHRFIPVLAALEGAKMTEVVVKHRPRISGTSKYNLGRTTKVISDLVWVYFMKKYLLKPIHFFGKIAIWMFLGAFFVCLYMGCTLVARPEASLASWPMAALILSVSGVQLVGMGIVAELVMRSLFESQGKKTYVIRQIYTSHNQRQ</sequence>
<dbReference type="Gene3D" id="3.90.550.10">
    <property type="entry name" value="Spore Coat Polysaccharide Biosynthesis Protein SpsA, Chain A"/>
    <property type="match status" value="1"/>
</dbReference>
<evidence type="ECO:0000313" key="10">
    <source>
        <dbReference type="EMBL" id="MBB3839622.1"/>
    </source>
</evidence>
<dbReference type="GO" id="GO:0005886">
    <property type="term" value="C:plasma membrane"/>
    <property type="evidence" value="ECO:0007669"/>
    <property type="project" value="TreeGrafter"/>
</dbReference>
<organism evidence="10 11">
    <name type="scientific">Runella defluvii</name>
    <dbReference type="NCBI Taxonomy" id="370973"/>
    <lineage>
        <taxon>Bacteria</taxon>
        <taxon>Pseudomonadati</taxon>
        <taxon>Bacteroidota</taxon>
        <taxon>Cytophagia</taxon>
        <taxon>Cytophagales</taxon>
        <taxon>Spirosomataceae</taxon>
        <taxon>Runella</taxon>
    </lineage>
</organism>
<dbReference type="SUPFAM" id="SSF53448">
    <property type="entry name" value="Nucleotide-diphospho-sugar transferases"/>
    <property type="match status" value="1"/>
</dbReference>
<dbReference type="InterPro" id="IPR050256">
    <property type="entry name" value="Glycosyltransferase_2"/>
</dbReference>
<dbReference type="RefSeq" id="WP_229601380.1">
    <property type="nucleotide sequence ID" value="NZ_JACIBY010000007.1"/>
</dbReference>
<keyword evidence="1" id="KW-1003">Cell membrane</keyword>
<protein>
    <submittedName>
        <fullName evidence="10">Glycosyltransferase involved in cell wall biosynthesis</fullName>
    </submittedName>
</protein>
<dbReference type="PANTHER" id="PTHR48090:SF3">
    <property type="entry name" value="UNDECAPRENYL-PHOSPHATE 4-DEOXY-4-FORMAMIDO-L-ARABINOSE TRANSFERASE"/>
    <property type="match status" value="1"/>
</dbReference>
<dbReference type="CDD" id="cd04187">
    <property type="entry name" value="DPM1_like_bac"/>
    <property type="match status" value="1"/>
</dbReference>
<evidence type="ECO:0000256" key="3">
    <source>
        <dbReference type="ARBA" id="ARBA00022679"/>
    </source>
</evidence>
<dbReference type="Pfam" id="PF00535">
    <property type="entry name" value="Glycos_transf_2"/>
    <property type="match status" value="1"/>
</dbReference>
<evidence type="ECO:0000256" key="1">
    <source>
        <dbReference type="ARBA" id="ARBA00022475"/>
    </source>
</evidence>
<keyword evidence="4 8" id="KW-0812">Transmembrane</keyword>
<dbReference type="AlphaFoldDB" id="A0A7W5ZQ29"/>